<dbReference type="Proteomes" id="UP001291623">
    <property type="component" value="Unassembled WGS sequence"/>
</dbReference>
<evidence type="ECO:0000313" key="2">
    <source>
        <dbReference type="EMBL" id="KAK4368958.1"/>
    </source>
</evidence>
<evidence type="ECO:0000313" key="3">
    <source>
        <dbReference type="Proteomes" id="UP001291623"/>
    </source>
</evidence>
<name>A0AAE1SGF7_9SOLA</name>
<proteinExistence type="predicted"/>
<feature type="region of interest" description="Disordered" evidence="1">
    <location>
        <begin position="36"/>
        <end position="74"/>
    </location>
</feature>
<reference evidence="2" key="1">
    <citation type="submission" date="2023-12" db="EMBL/GenBank/DDBJ databases">
        <title>Genome assembly of Anisodus tanguticus.</title>
        <authorList>
            <person name="Wang Y.-J."/>
        </authorList>
    </citation>
    <scope>NUCLEOTIDE SEQUENCE</scope>
    <source>
        <strain evidence="2">KB-2021</strain>
        <tissue evidence="2">Leaf</tissue>
    </source>
</reference>
<accession>A0AAE1SGF7</accession>
<comment type="caution">
    <text evidence="2">The sequence shown here is derived from an EMBL/GenBank/DDBJ whole genome shotgun (WGS) entry which is preliminary data.</text>
</comment>
<evidence type="ECO:0000256" key="1">
    <source>
        <dbReference type="SAM" id="MobiDB-lite"/>
    </source>
</evidence>
<dbReference type="EMBL" id="JAVYJV010000006">
    <property type="protein sequence ID" value="KAK4368958.1"/>
    <property type="molecule type" value="Genomic_DNA"/>
</dbReference>
<dbReference type="AlphaFoldDB" id="A0AAE1SGF7"/>
<sequence>MANTGDHPPYQESNRFSKRFVFEELKNSCSLCSDAIYQPSRPNPTSPNRNHTEDQPQKAHSTNPYFPYPKTKQP</sequence>
<gene>
    <name evidence="2" type="ORF">RND71_012750</name>
</gene>
<organism evidence="2 3">
    <name type="scientific">Anisodus tanguticus</name>
    <dbReference type="NCBI Taxonomy" id="243964"/>
    <lineage>
        <taxon>Eukaryota</taxon>
        <taxon>Viridiplantae</taxon>
        <taxon>Streptophyta</taxon>
        <taxon>Embryophyta</taxon>
        <taxon>Tracheophyta</taxon>
        <taxon>Spermatophyta</taxon>
        <taxon>Magnoliopsida</taxon>
        <taxon>eudicotyledons</taxon>
        <taxon>Gunneridae</taxon>
        <taxon>Pentapetalae</taxon>
        <taxon>asterids</taxon>
        <taxon>lamiids</taxon>
        <taxon>Solanales</taxon>
        <taxon>Solanaceae</taxon>
        <taxon>Solanoideae</taxon>
        <taxon>Hyoscyameae</taxon>
        <taxon>Anisodus</taxon>
    </lineage>
</organism>
<keyword evidence="3" id="KW-1185">Reference proteome</keyword>
<protein>
    <submittedName>
        <fullName evidence="2">Uncharacterized protein</fullName>
    </submittedName>
</protein>